<keyword evidence="5" id="KW-0479">Metal-binding</keyword>
<gene>
    <name evidence="12" type="ORF">CHLRE_12g521600v5</name>
</gene>
<evidence type="ECO:0000256" key="2">
    <source>
        <dbReference type="ARBA" id="ARBA00001946"/>
    </source>
</evidence>
<evidence type="ECO:0000256" key="6">
    <source>
        <dbReference type="ARBA" id="ARBA00022763"/>
    </source>
</evidence>
<keyword evidence="9" id="KW-0234">DNA repair</keyword>
<comment type="subcellular location">
    <subcellularLocation>
        <location evidence="3">Nucleus</location>
        <location evidence="3">PML body</location>
    </subcellularLocation>
</comment>
<dbReference type="PANTHER" id="PTHR15822:SF4">
    <property type="entry name" value="TYROSYL-DNA PHOSPHODIESTERASE 2"/>
    <property type="match status" value="1"/>
</dbReference>
<evidence type="ECO:0000256" key="8">
    <source>
        <dbReference type="ARBA" id="ARBA00022842"/>
    </source>
</evidence>
<keyword evidence="10" id="KW-0539">Nucleus</keyword>
<name>A0A2K3D449_CHLRE</name>
<evidence type="ECO:0000256" key="10">
    <source>
        <dbReference type="ARBA" id="ARBA00023242"/>
    </source>
</evidence>
<dbReference type="GO" id="GO:0046872">
    <property type="term" value="F:metal ion binding"/>
    <property type="evidence" value="ECO:0007669"/>
    <property type="project" value="UniProtKB-KW"/>
</dbReference>
<evidence type="ECO:0000256" key="1">
    <source>
        <dbReference type="ARBA" id="ARBA00001936"/>
    </source>
</evidence>
<evidence type="ECO:0000256" key="4">
    <source>
        <dbReference type="ARBA" id="ARBA00022722"/>
    </source>
</evidence>
<dbReference type="PaxDb" id="3055-EDP00607"/>
<dbReference type="PANTHER" id="PTHR15822">
    <property type="entry name" value="TRAF AND TNF RECEPTOR-ASSOCIATED PROTEIN"/>
    <property type="match status" value="1"/>
</dbReference>
<evidence type="ECO:0000313" key="13">
    <source>
        <dbReference type="Proteomes" id="UP000006906"/>
    </source>
</evidence>
<evidence type="ECO:0000256" key="3">
    <source>
        <dbReference type="ARBA" id="ARBA00004322"/>
    </source>
</evidence>
<feature type="domain" description="Endonuclease/exonuclease/phosphatase" evidence="11">
    <location>
        <begin position="12"/>
        <end position="241"/>
    </location>
</feature>
<dbReference type="GO" id="GO:0003697">
    <property type="term" value="F:single-stranded DNA binding"/>
    <property type="evidence" value="ECO:0000318"/>
    <property type="project" value="GO_Central"/>
</dbReference>
<keyword evidence="8" id="KW-0460">Magnesium</keyword>
<dbReference type="Pfam" id="PF03372">
    <property type="entry name" value="Exo_endo_phos"/>
    <property type="match status" value="1"/>
</dbReference>
<dbReference type="GO" id="GO:0016605">
    <property type="term" value="C:PML body"/>
    <property type="evidence" value="ECO:0000318"/>
    <property type="project" value="GO_Central"/>
</dbReference>
<dbReference type="InParanoid" id="A0A2K3D449"/>
<dbReference type="GO" id="GO:0006302">
    <property type="term" value="P:double-strand break repair"/>
    <property type="evidence" value="ECO:0000318"/>
    <property type="project" value="GO_Central"/>
</dbReference>
<evidence type="ECO:0000259" key="11">
    <source>
        <dbReference type="Pfam" id="PF03372"/>
    </source>
</evidence>
<comment type="cofactor">
    <cofactor evidence="2">
        <name>Mg(2+)</name>
        <dbReference type="ChEBI" id="CHEBI:18420"/>
    </cofactor>
</comment>
<keyword evidence="4" id="KW-0540">Nuclease</keyword>
<dbReference type="InterPro" id="IPR005135">
    <property type="entry name" value="Endo/exonuclease/phosphatase"/>
</dbReference>
<dbReference type="KEGG" id="cre:CHLRE_12g521600v5"/>
<dbReference type="SUPFAM" id="SSF56219">
    <property type="entry name" value="DNase I-like"/>
    <property type="match status" value="1"/>
</dbReference>
<evidence type="ECO:0000313" key="12">
    <source>
        <dbReference type="EMBL" id="PNW75306.1"/>
    </source>
</evidence>
<dbReference type="GO" id="GO:0005737">
    <property type="term" value="C:cytoplasm"/>
    <property type="evidence" value="ECO:0000318"/>
    <property type="project" value="GO_Central"/>
</dbReference>
<dbReference type="InterPro" id="IPR051547">
    <property type="entry name" value="TDP2-like"/>
</dbReference>
<dbReference type="GO" id="GO:0070260">
    <property type="term" value="F:5'-tyrosyl-DNA phosphodiesterase activity"/>
    <property type="evidence" value="ECO:0000318"/>
    <property type="project" value="GO_Central"/>
</dbReference>
<protein>
    <recommendedName>
        <fullName evidence="11">Endonuclease/exonuclease/phosphatase domain-containing protein</fullName>
    </recommendedName>
</protein>
<dbReference type="STRING" id="3055.A0A2K3D449"/>
<dbReference type="InterPro" id="IPR036691">
    <property type="entry name" value="Endo/exonu/phosph_ase_sf"/>
</dbReference>
<dbReference type="GeneID" id="66055591"/>
<dbReference type="GO" id="GO:0004518">
    <property type="term" value="F:nuclease activity"/>
    <property type="evidence" value="ECO:0007669"/>
    <property type="project" value="UniProtKB-KW"/>
</dbReference>
<proteinExistence type="predicted"/>
<evidence type="ECO:0000256" key="5">
    <source>
        <dbReference type="ARBA" id="ARBA00022723"/>
    </source>
</evidence>
<dbReference type="RefSeq" id="XP_042918479.1">
    <property type="nucleotide sequence ID" value="XM_043068384.1"/>
</dbReference>
<dbReference type="OrthoDB" id="9975959at2759"/>
<evidence type="ECO:0000256" key="9">
    <source>
        <dbReference type="ARBA" id="ARBA00023204"/>
    </source>
</evidence>
<keyword evidence="13" id="KW-1185">Reference proteome</keyword>
<dbReference type="Gramene" id="PNW75306">
    <property type="protein sequence ID" value="PNW75306"/>
    <property type="gene ID" value="CHLRE_12g521600v5"/>
</dbReference>
<dbReference type="Proteomes" id="UP000006906">
    <property type="component" value="Chromosome 12"/>
</dbReference>
<dbReference type="AlphaFoldDB" id="A0A2K3D449"/>
<sequence>MASFTGPSFSVLTYNINDNCVSDRHPSDWSMRKQHEQLARLILQHQPDLLCLQECFSGIPANDTLKGAYEFCALAVPSHRGDCMIARRRDSPLELLPQPPPAAVGPCLLLRLRLGGQELTAACAHLAPFAENAPKRMQQIARIVAAAPSELPLLLAGDMNMREKETPAAGEVGLMDAWVEAGSPPGQRWTWDTRTNKYYDGGHEYTARYDRILYRGCHVGGLRVTGNTPASDDPHHFLSDHFALLATVTLPAPQPQQ</sequence>
<dbReference type="EMBL" id="CM008973">
    <property type="protein sequence ID" value="PNW75306.1"/>
    <property type="molecule type" value="Genomic_DNA"/>
</dbReference>
<evidence type="ECO:0000256" key="7">
    <source>
        <dbReference type="ARBA" id="ARBA00022801"/>
    </source>
</evidence>
<dbReference type="Gene3D" id="3.60.10.10">
    <property type="entry name" value="Endonuclease/exonuclease/phosphatase"/>
    <property type="match status" value="1"/>
</dbReference>
<organism evidence="12 13">
    <name type="scientific">Chlamydomonas reinhardtii</name>
    <name type="common">Chlamydomonas smithii</name>
    <dbReference type="NCBI Taxonomy" id="3055"/>
    <lineage>
        <taxon>Eukaryota</taxon>
        <taxon>Viridiplantae</taxon>
        <taxon>Chlorophyta</taxon>
        <taxon>core chlorophytes</taxon>
        <taxon>Chlorophyceae</taxon>
        <taxon>CS clade</taxon>
        <taxon>Chlamydomonadales</taxon>
        <taxon>Chlamydomonadaceae</taxon>
        <taxon>Chlamydomonas</taxon>
    </lineage>
</organism>
<accession>A0A2K3D449</accession>
<keyword evidence="6" id="KW-0227">DNA damage</keyword>
<keyword evidence="7" id="KW-0378">Hydrolase</keyword>
<reference evidence="12 13" key="1">
    <citation type="journal article" date="2007" name="Science">
        <title>The Chlamydomonas genome reveals the evolution of key animal and plant functions.</title>
        <authorList>
            <person name="Merchant S.S."/>
            <person name="Prochnik S.E."/>
            <person name="Vallon O."/>
            <person name="Harris E.H."/>
            <person name="Karpowicz S.J."/>
            <person name="Witman G.B."/>
            <person name="Terry A."/>
            <person name="Salamov A."/>
            <person name="Fritz-Laylin L.K."/>
            <person name="Marechal-Drouard L."/>
            <person name="Marshall W.F."/>
            <person name="Qu L.H."/>
            <person name="Nelson D.R."/>
            <person name="Sanderfoot A.A."/>
            <person name="Spalding M.H."/>
            <person name="Kapitonov V.V."/>
            <person name="Ren Q."/>
            <person name="Ferris P."/>
            <person name="Lindquist E."/>
            <person name="Shapiro H."/>
            <person name="Lucas S.M."/>
            <person name="Grimwood J."/>
            <person name="Schmutz J."/>
            <person name="Cardol P."/>
            <person name="Cerutti H."/>
            <person name="Chanfreau G."/>
            <person name="Chen C.L."/>
            <person name="Cognat V."/>
            <person name="Croft M.T."/>
            <person name="Dent R."/>
            <person name="Dutcher S."/>
            <person name="Fernandez E."/>
            <person name="Fukuzawa H."/>
            <person name="Gonzalez-Ballester D."/>
            <person name="Gonzalez-Halphen D."/>
            <person name="Hallmann A."/>
            <person name="Hanikenne M."/>
            <person name="Hippler M."/>
            <person name="Inwood W."/>
            <person name="Jabbari K."/>
            <person name="Kalanon M."/>
            <person name="Kuras R."/>
            <person name="Lefebvre P.A."/>
            <person name="Lemaire S.D."/>
            <person name="Lobanov A.V."/>
            <person name="Lohr M."/>
            <person name="Manuell A."/>
            <person name="Meier I."/>
            <person name="Mets L."/>
            <person name="Mittag M."/>
            <person name="Mittelmeier T."/>
            <person name="Moroney J.V."/>
            <person name="Moseley J."/>
            <person name="Napoli C."/>
            <person name="Nedelcu A.M."/>
            <person name="Niyogi K."/>
            <person name="Novoselov S.V."/>
            <person name="Paulsen I.T."/>
            <person name="Pazour G."/>
            <person name="Purton S."/>
            <person name="Ral J.P."/>
            <person name="Riano-Pachon D.M."/>
            <person name="Riekhof W."/>
            <person name="Rymarquis L."/>
            <person name="Schroda M."/>
            <person name="Stern D."/>
            <person name="Umen J."/>
            <person name="Willows R."/>
            <person name="Wilson N."/>
            <person name="Zimmer S.L."/>
            <person name="Allmer J."/>
            <person name="Balk J."/>
            <person name="Bisova K."/>
            <person name="Chen C.J."/>
            <person name="Elias M."/>
            <person name="Gendler K."/>
            <person name="Hauser C."/>
            <person name="Lamb M.R."/>
            <person name="Ledford H."/>
            <person name="Long J.C."/>
            <person name="Minagawa J."/>
            <person name="Page M.D."/>
            <person name="Pan J."/>
            <person name="Pootakham W."/>
            <person name="Roje S."/>
            <person name="Rose A."/>
            <person name="Stahlberg E."/>
            <person name="Terauchi A.M."/>
            <person name="Yang P."/>
            <person name="Ball S."/>
            <person name="Bowler C."/>
            <person name="Dieckmann C.L."/>
            <person name="Gladyshev V.N."/>
            <person name="Green P."/>
            <person name="Jorgensen R."/>
            <person name="Mayfield S."/>
            <person name="Mueller-Roeber B."/>
            <person name="Rajamani S."/>
            <person name="Sayre R.T."/>
            <person name="Brokstein P."/>
            <person name="Dubchak I."/>
            <person name="Goodstein D."/>
            <person name="Hornick L."/>
            <person name="Huang Y.W."/>
            <person name="Jhaveri J."/>
            <person name="Luo Y."/>
            <person name="Martinez D."/>
            <person name="Ngau W.C."/>
            <person name="Otillar B."/>
            <person name="Poliakov A."/>
            <person name="Porter A."/>
            <person name="Szajkowski L."/>
            <person name="Werner G."/>
            <person name="Zhou K."/>
            <person name="Grigoriev I.V."/>
            <person name="Rokhsar D.S."/>
            <person name="Grossman A.R."/>
        </authorList>
    </citation>
    <scope>NUCLEOTIDE SEQUENCE [LARGE SCALE GENOMIC DNA]</scope>
    <source>
        <strain evidence="13">CC-503</strain>
    </source>
</reference>
<comment type="cofactor">
    <cofactor evidence="1">
        <name>Mn(2+)</name>
        <dbReference type="ChEBI" id="CHEBI:29035"/>
    </cofactor>
</comment>